<dbReference type="Gene3D" id="3.40.630.30">
    <property type="match status" value="1"/>
</dbReference>
<dbReference type="SUPFAM" id="SSF55729">
    <property type="entry name" value="Acyl-CoA N-acyltransferases (Nat)"/>
    <property type="match status" value="1"/>
</dbReference>
<dbReference type="AlphaFoldDB" id="A0A368NZ13"/>
<reference evidence="2 3" key="1">
    <citation type="submission" date="2018-08" db="EMBL/GenBank/DDBJ databases">
        <title>Genome sequencing of Agrobacterium vitis strain ICMP 10754.</title>
        <authorList>
            <person name="Visnovsky S.B."/>
            <person name="Pitman A.R."/>
        </authorList>
    </citation>
    <scope>NUCLEOTIDE SEQUENCE [LARGE SCALE GENOMIC DNA]</scope>
    <source>
        <strain evidence="2 3">ICMP 10754</strain>
    </source>
</reference>
<dbReference type="EMBL" id="QUSG01000021">
    <property type="protein sequence ID" value="KAA3521915.1"/>
    <property type="molecule type" value="Genomic_DNA"/>
</dbReference>
<feature type="domain" description="N-acetyltransferase" evidence="1">
    <location>
        <begin position="14"/>
        <end position="179"/>
    </location>
</feature>
<protein>
    <submittedName>
        <fullName evidence="2">N-acetyltransferase</fullName>
    </submittedName>
</protein>
<evidence type="ECO:0000313" key="2">
    <source>
        <dbReference type="EMBL" id="KAA3521915.1"/>
    </source>
</evidence>
<dbReference type="Pfam" id="PF13302">
    <property type="entry name" value="Acetyltransf_3"/>
    <property type="match status" value="1"/>
</dbReference>
<dbReference type="GeneID" id="60681533"/>
<dbReference type="PANTHER" id="PTHR43792:SF16">
    <property type="entry name" value="N-ACETYLTRANSFERASE DOMAIN-CONTAINING PROTEIN"/>
    <property type="match status" value="1"/>
</dbReference>
<proteinExistence type="predicted"/>
<evidence type="ECO:0000259" key="1">
    <source>
        <dbReference type="PROSITE" id="PS51186"/>
    </source>
</evidence>
<sequence length="179" mass="20584">MSLIIVRIIETTRLLLRQHSLDELGGYTELWSTTAPEIAGVPNIPPLSQEEIWARLLRFIGHWTIFGFGPFIVVDKATDTTVGEVGFAHFYRGHGEPYDNSPEAMWKIDRRYQGRGFASEAVQTAIDWFDEQRFAKRTVCMIDPQNIASLRIAEQFSFHQFRNAVYRGNPVFLFERMAG</sequence>
<dbReference type="InterPro" id="IPR051531">
    <property type="entry name" value="N-acetyltransferase"/>
</dbReference>
<dbReference type="PANTHER" id="PTHR43792">
    <property type="entry name" value="GNAT FAMILY, PUTATIVE (AFU_ORTHOLOGUE AFUA_3G00765)-RELATED-RELATED"/>
    <property type="match status" value="1"/>
</dbReference>
<keyword evidence="2" id="KW-0808">Transferase</keyword>
<accession>A0A368NZ13</accession>
<gene>
    <name evidence="2" type="ORF">DXT89_23040</name>
</gene>
<dbReference type="RefSeq" id="WP_060716446.1">
    <property type="nucleotide sequence ID" value="NZ_CP055265.1"/>
</dbReference>
<dbReference type="GO" id="GO:0016747">
    <property type="term" value="F:acyltransferase activity, transferring groups other than amino-acyl groups"/>
    <property type="evidence" value="ECO:0007669"/>
    <property type="project" value="InterPro"/>
</dbReference>
<comment type="caution">
    <text evidence="2">The sequence shown here is derived from an EMBL/GenBank/DDBJ whole genome shotgun (WGS) entry which is preliminary data.</text>
</comment>
<dbReference type="Proteomes" id="UP000436911">
    <property type="component" value="Unassembled WGS sequence"/>
</dbReference>
<organism evidence="2 3">
    <name type="scientific">Agrobacterium vitis</name>
    <name type="common">Rhizobium vitis</name>
    <dbReference type="NCBI Taxonomy" id="373"/>
    <lineage>
        <taxon>Bacteria</taxon>
        <taxon>Pseudomonadati</taxon>
        <taxon>Pseudomonadota</taxon>
        <taxon>Alphaproteobacteria</taxon>
        <taxon>Hyphomicrobiales</taxon>
        <taxon>Rhizobiaceae</taxon>
        <taxon>Rhizobium/Agrobacterium group</taxon>
        <taxon>Agrobacterium</taxon>
    </lineage>
</organism>
<name>A0A368NZ13_AGRVI</name>
<dbReference type="PROSITE" id="PS51186">
    <property type="entry name" value="GNAT"/>
    <property type="match status" value="1"/>
</dbReference>
<dbReference type="InterPro" id="IPR016181">
    <property type="entry name" value="Acyl_CoA_acyltransferase"/>
</dbReference>
<evidence type="ECO:0000313" key="3">
    <source>
        <dbReference type="Proteomes" id="UP000436911"/>
    </source>
</evidence>
<dbReference type="InterPro" id="IPR000182">
    <property type="entry name" value="GNAT_dom"/>
</dbReference>
<dbReference type="OrthoDB" id="6293260at2"/>